<comment type="caution">
    <text evidence="16">The sequence shown here is derived from an EMBL/GenBank/DDBJ whole genome shotgun (WGS) entry which is preliminary data.</text>
</comment>
<keyword evidence="6" id="KW-0378">Hydrolase</keyword>
<dbReference type="SUPFAM" id="SSF52540">
    <property type="entry name" value="P-loop containing nucleoside triphosphate hydrolases"/>
    <property type="match status" value="1"/>
</dbReference>
<keyword evidence="8" id="KW-1133">Transmembrane helix</keyword>
<comment type="catalytic activity">
    <reaction evidence="11">
        <text>ATP + H2O = ADP + phosphate + H(+)</text>
        <dbReference type="Rhea" id="RHEA:13065"/>
        <dbReference type="ChEBI" id="CHEBI:15377"/>
        <dbReference type="ChEBI" id="CHEBI:15378"/>
        <dbReference type="ChEBI" id="CHEBI:30616"/>
        <dbReference type="ChEBI" id="CHEBI:43474"/>
        <dbReference type="ChEBI" id="CHEBI:456216"/>
    </reaction>
    <physiologicalReaction direction="left-to-right" evidence="11">
        <dbReference type="Rhea" id="RHEA:13066"/>
    </physiologicalReaction>
</comment>
<proteinExistence type="inferred from homology"/>
<dbReference type="PANTHER" id="PTHR23070">
    <property type="entry name" value="BCS1 AAA-TYPE ATPASE"/>
    <property type="match status" value="1"/>
</dbReference>
<dbReference type="Proteomes" id="UP001303889">
    <property type="component" value="Unassembled WGS sequence"/>
</dbReference>
<feature type="domain" description="AAA+ ATPase" evidence="14">
    <location>
        <begin position="288"/>
        <end position="440"/>
    </location>
</feature>
<evidence type="ECO:0000256" key="3">
    <source>
        <dbReference type="ARBA" id="ARBA00022692"/>
    </source>
</evidence>
<gene>
    <name evidence="16" type="ORF">C8A05DRAFT_47134</name>
</gene>
<dbReference type="AlphaFoldDB" id="A0AAN6MD51"/>
<evidence type="ECO:0000256" key="6">
    <source>
        <dbReference type="ARBA" id="ARBA00022801"/>
    </source>
</evidence>
<reference evidence="16" key="1">
    <citation type="journal article" date="2023" name="Mol. Phylogenet. Evol.">
        <title>Genome-scale phylogeny and comparative genomics of the fungal order Sordariales.</title>
        <authorList>
            <person name="Hensen N."/>
            <person name="Bonometti L."/>
            <person name="Westerberg I."/>
            <person name="Brannstrom I.O."/>
            <person name="Guillou S."/>
            <person name="Cros-Aarteil S."/>
            <person name="Calhoun S."/>
            <person name="Haridas S."/>
            <person name="Kuo A."/>
            <person name="Mondo S."/>
            <person name="Pangilinan J."/>
            <person name="Riley R."/>
            <person name="LaButti K."/>
            <person name="Andreopoulos B."/>
            <person name="Lipzen A."/>
            <person name="Chen C."/>
            <person name="Yan M."/>
            <person name="Daum C."/>
            <person name="Ng V."/>
            <person name="Clum A."/>
            <person name="Steindorff A."/>
            <person name="Ohm R.A."/>
            <person name="Martin F."/>
            <person name="Silar P."/>
            <person name="Natvig D.O."/>
            <person name="Lalanne C."/>
            <person name="Gautier V."/>
            <person name="Ament-Velasquez S.L."/>
            <person name="Kruys A."/>
            <person name="Hutchinson M.I."/>
            <person name="Powell A.J."/>
            <person name="Barry K."/>
            <person name="Miller A.N."/>
            <person name="Grigoriev I.V."/>
            <person name="Debuchy R."/>
            <person name="Gladieux P."/>
            <person name="Hiltunen Thoren M."/>
            <person name="Johannesson H."/>
        </authorList>
    </citation>
    <scope>NUCLEOTIDE SEQUENCE</scope>
    <source>
        <strain evidence="16">CBS 103.79</strain>
    </source>
</reference>
<dbReference type="Pfam" id="PF00004">
    <property type="entry name" value="AAA"/>
    <property type="match status" value="1"/>
</dbReference>
<evidence type="ECO:0000256" key="12">
    <source>
        <dbReference type="RuleBase" id="RU003651"/>
    </source>
</evidence>
<dbReference type="Pfam" id="PF25426">
    <property type="entry name" value="AAA_lid_BCS1"/>
    <property type="match status" value="1"/>
</dbReference>
<feature type="domain" description="BCS1 N-terminal" evidence="15">
    <location>
        <begin position="56"/>
        <end position="255"/>
    </location>
</feature>
<evidence type="ECO:0000256" key="8">
    <source>
        <dbReference type="ARBA" id="ARBA00022989"/>
    </source>
</evidence>
<evidence type="ECO:0000256" key="1">
    <source>
        <dbReference type="ARBA" id="ARBA00004434"/>
    </source>
</evidence>
<dbReference type="EMBL" id="MU855911">
    <property type="protein sequence ID" value="KAK3898590.1"/>
    <property type="molecule type" value="Genomic_DNA"/>
</dbReference>
<evidence type="ECO:0000259" key="14">
    <source>
        <dbReference type="SMART" id="SM00382"/>
    </source>
</evidence>
<dbReference type="InterPro" id="IPR050747">
    <property type="entry name" value="Mitochondrial_chaperone_BCS1"/>
</dbReference>
<keyword evidence="10" id="KW-0472">Membrane</keyword>
<dbReference type="InterPro" id="IPR001270">
    <property type="entry name" value="ClpA/B"/>
</dbReference>
<evidence type="ECO:0000256" key="10">
    <source>
        <dbReference type="ARBA" id="ARBA00023136"/>
    </source>
</evidence>
<dbReference type="PROSITE" id="PS00674">
    <property type="entry name" value="AAA"/>
    <property type="match status" value="1"/>
</dbReference>
<dbReference type="InterPro" id="IPR057495">
    <property type="entry name" value="AAA_lid_BCS1"/>
</dbReference>
<feature type="compositionally biased region" description="Basic and acidic residues" evidence="13">
    <location>
        <begin position="653"/>
        <end position="670"/>
    </location>
</feature>
<keyword evidence="5" id="KW-0999">Mitochondrion inner membrane</keyword>
<accession>A0AAN6MD51</accession>
<evidence type="ECO:0000256" key="2">
    <source>
        <dbReference type="ARBA" id="ARBA00007448"/>
    </source>
</evidence>
<evidence type="ECO:0000256" key="5">
    <source>
        <dbReference type="ARBA" id="ARBA00022792"/>
    </source>
</evidence>
<evidence type="ECO:0000313" key="16">
    <source>
        <dbReference type="EMBL" id="KAK3898590.1"/>
    </source>
</evidence>
<evidence type="ECO:0000256" key="7">
    <source>
        <dbReference type="ARBA" id="ARBA00022840"/>
    </source>
</evidence>
<dbReference type="GO" id="GO:0016887">
    <property type="term" value="F:ATP hydrolysis activity"/>
    <property type="evidence" value="ECO:0007669"/>
    <property type="project" value="InterPro"/>
</dbReference>
<feature type="region of interest" description="Disordered" evidence="13">
    <location>
        <begin position="357"/>
        <end position="387"/>
    </location>
</feature>
<keyword evidence="3" id="KW-0812">Transmembrane</keyword>
<evidence type="ECO:0000256" key="13">
    <source>
        <dbReference type="SAM" id="MobiDB-lite"/>
    </source>
</evidence>
<keyword evidence="9" id="KW-0496">Mitochondrion</keyword>
<evidence type="ECO:0000256" key="11">
    <source>
        <dbReference type="ARBA" id="ARBA00048778"/>
    </source>
</evidence>
<dbReference type="Pfam" id="PF08740">
    <property type="entry name" value="BCS1_N"/>
    <property type="match status" value="1"/>
</dbReference>
<evidence type="ECO:0000256" key="9">
    <source>
        <dbReference type="ARBA" id="ARBA00023128"/>
    </source>
</evidence>
<dbReference type="Gene3D" id="3.40.50.300">
    <property type="entry name" value="P-loop containing nucleotide triphosphate hydrolases"/>
    <property type="match status" value="1"/>
</dbReference>
<comment type="subcellular location">
    <subcellularLocation>
        <location evidence="1">Mitochondrion inner membrane</location>
        <topology evidence="1">Single-pass membrane protein</topology>
    </subcellularLocation>
</comment>
<feature type="compositionally biased region" description="Polar residues" evidence="13">
    <location>
        <begin position="630"/>
        <end position="639"/>
    </location>
</feature>
<protein>
    <submittedName>
        <fullName evidence="16">BCS1 N terminal-domain-containing protein</fullName>
    </submittedName>
</protein>
<dbReference type="InterPro" id="IPR003960">
    <property type="entry name" value="ATPase_AAA_CS"/>
</dbReference>
<dbReference type="InterPro" id="IPR027417">
    <property type="entry name" value="P-loop_NTPase"/>
</dbReference>
<dbReference type="InterPro" id="IPR003959">
    <property type="entry name" value="ATPase_AAA_core"/>
</dbReference>
<dbReference type="SMART" id="SM00382">
    <property type="entry name" value="AAA"/>
    <property type="match status" value="1"/>
</dbReference>
<comment type="similarity">
    <text evidence="2">Belongs to the AAA ATPase family. BCS1 subfamily.</text>
</comment>
<dbReference type="GO" id="GO:0005524">
    <property type="term" value="F:ATP binding"/>
    <property type="evidence" value="ECO:0007669"/>
    <property type="project" value="UniProtKB-KW"/>
</dbReference>
<reference evidence="16" key="2">
    <citation type="submission" date="2023-05" db="EMBL/GenBank/DDBJ databases">
        <authorList>
            <consortium name="Lawrence Berkeley National Laboratory"/>
            <person name="Steindorff A."/>
            <person name="Hensen N."/>
            <person name="Bonometti L."/>
            <person name="Westerberg I."/>
            <person name="Brannstrom I.O."/>
            <person name="Guillou S."/>
            <person name="Cros-Aarteil S."/>
            <person name="Calhoun S."/>
            <person name="Haridas S."/>
            <person name="Kuo A."/>
            <person name="Mondo S."/>
            <person name="Pangilinan J."/>
            <person name="Riley R."/>
            <person name="Labutti K."/>
            <person name="Andreopoulos B."/>
            <person name="Lipzen A."/>
            <person name="Chen C."/>
            <person name="Yanf M."/>
            <person name="Daum C."/>
            <person name="Ng V."/>
            <person name="Clum A."/>
            <person name="Ohm R."/>
            <person name="Martin F."/>
            <person name="Silar P."/>
            <person name="Natvig D."/>
            <person name="Lalanne C."/>
            <person name="Gautier V."/>
            <person name="Ament-Velasquez S.L."/>
            <person name="Kruys A."/>
            <person name="Hutchinson M.I."/>
            <person name="Powell A.J."/>
            <person name="Barry K."/>
            <person name="Miller A.N."/>
            <person name="Grigoriev I.V."/>
            <person name="Debuchy R."/>
            <person name="Gladieux P."/>
            <person name="Thoren M.H."/>
            <person name="Johannesson H."/>
        </authorList>
    </citation>
    <scope>NUCLEOTIDE SEQUENCE</scope>
    <source>
        <strain evidence="16">CBS 103.79</strain>
    </source>
</reference>
<feature type="region of interest" description="Disordered" evidence="13">
    <location>
        <begin position="528"/>
        <end position="695"/>
    </location>
</feature>
<keyword evidence="4 12" id="KW-0547">Nucleotide-binding</keyword>
<name>A0AAN6MD51_9PEZI</name>
<keyword evidence="17" id="KW-1185">Reference proteome</keyword>
<feature type="compositionally biased region" description="Basic and acidic residues" evidence="13">
    <location>
        <begin position="589"/>
        <end position="621"/>
    </location>
</feature>
<dbReference type="SMART" id="SM01024">
    <property type="entry name" value="BCS1_N"/>
    <property type="match status" value="1"/>
</dbReference>
<evidence type="ECO:0000259" key="15">
    <source>
        <dbReference type="SMART" id="SM01024"/>
    </source>
</evidence>
<feature type="compositionally biased region" description="Basic residues" evidence="13">
    <location>
        <begin position="537"/>
        <end position="550"/>
    </location>
</feature>
<evidence type="ECO:0000313" key="17">
    <source>
        <dbReference type="Proteomes" id="UP001303889"/>
    </source>
</evidence>
<evidence type="ECO:0000256" key="4">
    <source>
        <dbReference type="ARBA" id="ARBA00022741"/>
    </source>
</evidence>
<sequence length="695" mass="78098">MNSLVALAGTSLLNNDKSTTVQDLEKRIPGFSVLQDFFKKWLRLDLTTLLTAAALMGAASSGAQSIQETGSKVYWWIVRFLTASISIAGNDRLNREVLNWLGAHVLLKKGTRILTANSETIRNDAWSYRRVNQERNDYHHEKRMPVQYLPTFGTTWFIHGRNIFMVRRILTSSAHYHSSWTRTPDEYAGAPEGDEPLVVMCLGRSVEPIKRFLGTCREFADKQREAYITVRISKRSYDETWDTTILRPLRPLETVHFDETVKESLVADISNYLDVNTRKFYNRRGIPYRRGFLLYGPPGTGKTSLSLALAGKFGLELYLLHMPSVRDDSVLEKLFTALPPRCLVLLEDIDAVGIKRRPRKSDDDDDSDDSDKNSDKDDSDSDHGRGRSSCTLSGLLNVLDGVASQEGRIVLMTSNFAEKLDKALVRPGRVDKMLYLGHISPRSSELMFLRMYGPDADGAAPADREVQLPQQELERLALEFNKTIPDEVFTPAQVQGYLLNYRNSPLDAAANALEWVQEELRLIAAAKEKERKANEAKRKKRKERKLRRAAKMAEAMRNYASDEELEELRQKVEEKKKRKKKDQPAGAGEKTEGGDEKQSEQKEKEKEKEGEEKRSEEKEKEAGEDEAPKQNGTGQNGTTAAAIHDTPNGVSGEHTKEETASNGATEDKAPPKVKVNGQAASTEEPVVTNGISGEH</sequence>
<keyword evidence="7 12" id="KW-0067">ATP-binding</keyword>
<dbReference type="InterPro" id="IPR003593">
    <property type="entry name" value="AAA+_ATPase"/>
</dbReference>
<dbReference type="PRINTS" id="PR00300">
    <property type="entry name" value="CLPPROTEASEA"/>
</dbReference>
<organism evidence="16 17">
    <name type="scientific">Staphylotrichum tortipilum</name>
    <dbReference type="NCBI Taxonomy" id="2831512"/>
    <lineage>
        <taxon>Eukaryota</taxon>
        <taxon>Fungi</taxon>
        <taxon>Dikarya</taxon>
        <taxon>Ascomycota</taxon>
        <taxon>Pezizomycotina</taxon>
        <taxon>Sordariomycetes</taxon>
        <taxon>Sordariomycetidae</taxon>
        <taxon>Sordariales</taxon>
        <taxon>Chaetomiaceae</taxon>
        <taxon>Staphylotrichum</taxon>
    </lineage>
</organism>
<dbReference type="GO" id="GO:0005743">
    <property type="term" value="C:mitochondrial inner membrane"/>
    <property type="evidence" value="ECO:0007669"/>
    <property type="project" value="UniProtKB-SubCell"/>
</dbReference>
<dbReference type="InterPro" id="IPR014851">
    <property type="entry name" value="BCS1_N"/>
</dbReference>
<feature type="compositionally biased region" description="Basic and acidic residues" evidence="13">
    <location>
        <begin position="370"/>
        <end position="385"/>
    </location>
</feature>